<protein>
    <submittedName>
        <fullName evidence="2">RimJ/RimL family protein N-acetyltransferase</fullName>
    </submittedName>
</protein>
<dbReference type="PANTHER" id="PTHR43415:SF3">
    <property type="entry name" value="GNAT-FAMILY ACETYLTRANSFERASE"/>
    <property type="match status" value="1"/>
</dbReference>
<proteinExistence type="predicted"/>
<feature type="domain" description="N-acetyltransferase" evidence="1">
    <location>
        <begin position="35"/>
        <end position="201"/>
    </location>
</feature>
<comment type="caution">
    <text evidence="2">The sequence shown here is derived from an EMBL/GenBank/DDBJ whole genome shotgun (WGS) entry which is preliminary data.</text>
</comment>
<sequence length="201" mass="22534">MKGFRFDESRPLVKAAARKGKLEMEYLQLGNGEILLIREAEKEDASRIVDYTNQVGKETDNLTFGEDGYGISAEMEASYIESFSKIDNRLMLCAFIDGNLVGHLSFTGGVRPRTRHAGEFGITVLKQHWGKGIGTQLLNYLIAWAKQGRIIRKINLKVRSDNQRAIRLYQKAGFVASGTNTREFCIAGKFYDSVAMGLEID</sequence>
<dbReference type="Gene3D" id="3.40.630.30">
    <property type="match status" value="1"/>
</dbReference>
<accession>A0A4R1QZ66</accession>
<reference evidence="2 3" key="1">
    <citation type="submission" date="2019-03" db="EMBL/GenBank/DDBJ databases">
        <title>Genomic Encyclopedia of Type Strains, Phase IV (KMG-IV): sequencing the most valuable type-strain genomes for metagenomic binning, comparative biology and taxonomic classification.</title>
        <authorList>
            <person name="Goeker M."/>
        </authorList>
    </citation>
    <scope>NUCLEOTIDE SEQUENCE [LARGE SCALE GENOMIC DNA]</scope>
    <source>
        <strain evidence="2 3">LX-B</strain>
    </source>
</reference>
<dbReference type="PANTHER" id="PTHR43415">
    <property type="entry name" value="SPERMIDINE N(1)-ACETYLTRANSFERASE"/>
    <property type="match status" value="1"/>
</dbReference>
<name>A0A4R1QZ66_HYDET</name>
<dbReference type="SUPFAM" id="SSF55729">
    <property type="entry name" value="Acyl-CoA N-acyltransferases (Nat)"/>
    <property type="match status" value="1"/>
</dbReference>
<dbReference type="PROSITE" id="PS51186">
    <property type="entry name" value="GNAT"/>
    <property type="match status" value="1"/>
</dbReference>
<dbReference type="InterPro" id="IPR000182">
    <property type="entry name" value="GNAT_dom"/>
</dbReference>
<dbReference type="AlphaFoldDB" id="A0A4R1QZ66"/>
<dbReference type="Pfam" id="PF00583">
    <property type="entry name" value="Acetyltransf_1"/>
    <property type="match status" value="1"/>
</dbReference>
<evidence type="ECO:0000259" key="1">
    <source>
        <dbReference type="PROSITE" id="PS51186"/>
    </source>
</evidence>
<gene>
    <name evidence="2" type="ORF">EDC14_104318</name>
</gene>
<dbReference type="EMBL" id="SLUN01000043">
    <property type="protein sequence ID" value="TCL58282.1"/>
    <property type="molecule type" value="Genomic_DNA"/>
</dbReference>
<organism evidence="2 3">
    <name type="scientific">Hydrogenispora ethanolica</name>
    <dbReference type="NCBI Taxonomy" id="1082276"/>
    <lineage>
        <taxon>Bacteria</taxon>
        <taxon>Bacillati</taxon>
        <taxon>Bacillota</taxon>
        <taxon>Hydrogenispora</taxon>
    </lineage>
</organism>
<dbReference type="InterPro" id="IPR016181">
    <property type="entry name" value="Acyl_CoA_acyltransferase"/>
</dbReference>
<evidence type="ECO:0000313" key="2">
    <source>
        <dbReference type="EMBL" id="TCL58282.1"/>
    </source>
</evidence>
<dbReference type="Proteomes" id="UP000295008">
    <property type="component" value="Unassembled WGS sequence"/>
</dbReference>
<keyword evidence="3" id="KW-1185">Reference proteome</keyword>
<keyword evidence="2" id="KW-0808">Transferase</keyword>
<dbReference type="CDD" id="cd04301">
    <property type="entry name" value="NAT_SF"/>
    <property type="match status" value="1"/>
</dbReference>
<evidence type="ECO:0000313" key="3">
    <source>
        <dbReference type="Proteomes" id="UP000295008"/>
    </source>
</evidence>
<dbReference type="GO" id="GO:0016747">
    <property type="term" value="F:acyltransferase activity, transferring groups other than amino-acyl groups"/>
    <property type="evidence" value="ECO:0007669"/>
    <property type="project" value="InterPro"/>
</dbReference>